<organism evidence="3 4">
    <name type="scientific">Rhododendron griersonianum</name>
    <dbReference type="NCBI Taxonomy" id="479676"/>
    <lineage>
        <taxon>Eukaryota</taxon>
        <taxon>Viridiplantae</taxon>
        <taxon>Streptophyta</taxon>
        <taxon>Embryophyta</taxon>
        <taxon>Tracheophyta</taxon>
        <taxon>Spermatophyta</taxon>
        <taxon>Magnoliopsida</taxon>
        <taxon>eudicotyledons</taxon>
        <taxon>Gunneridae</taxon>
        <taxon>Pentapetalae</taxon>
        <taxon>asterids</taxon>
        <taxon>Ericales</taxon>
        <taxon>Ericaceae</taxon>
        <taxon>Ericoideae</taxon>
        <taxon>Rhodoreae</taxon>
        <taxon>Rhododendron</taxon>
    </lineage>
</organism>
<name>A0AAV6KYR6_9ERIC</name>
<sequence length="200" mass="22163">MVVGCDLDVLDIFRLNSKTSQIELFVELISDVDGGLEVGIDEGVGYQIIDLEKNDGCQIIDLEKNDGYQIIDVERNVGVGENDFENSDEDCKYPLDAKENDSKNTDGFSSYKSDNKDGRQSSDDDGKEQKNYVDISKFGKEFHVDGGDGEITLKEGLLFANVNKFGEALKEYTIQKGCKIVKVKNEKSKVTCRCATLGCN</sequence>
<accession>A0AAV6KYR6</accession>
<comment type="caution">
    <text evidence="3">The sequence shown here is derived from an EMBL/GenBank/DDBJ whole genome shotgun (WGS) entry which is preliminary data.</text>
</comment>
<proteinExistence type="predicted"/>
<protein>
    <recommendedName>
        <fullName evidence="2">Transposase MuDR plant domain-containing protein</fullName>
    </recommendedName>
</protein>
<evidence type="ECO:0000259" key="2">
    <source>
        <dbReference type="Pfam" id="PF03108"/>
    </source>
</evidence>
<feature type="domain" description="Transposase MuDR plant" evidence="2">
    <location>
        <begin position="150"/>
        <end position="199"/>
    </location>
</feature>
<dbReference type="AlphaFoldDB" id="A0AAV6KYR6"/>
<dbReference type="Proteomes" id="UP000823749">
    <property type="component" value="Chromosome 3"/>
</dbReference>
<dbReference type="Pfam" id="PF03108">
    <property type="entry name" value="DBD_Tnp_Mut"/>
    <property type="match status" value="1"/>
</dbReference>
<reference evidence="3" key="1">
    <citation type="submission" date="2020-08" db="EMBL/GenBank/DDBJ databases">
        <title>Plant Genome Project.</title>
        <authorList>
            <person name="Zhang R.-G."/>
        </authorList>
    </citation>
    <scope>NUCLEOTIDE SEQUENCE</scope>
    <source>
        <strain evidence="3">WSP0</strain>
        <tissue evidence="3">Leaf</tissue>
    </source>
</reference>
<feature type="compositionally biased region" description="Basic and acidic residues" evidence="1">
    <location>
        <begin position="89"/>
        <end position="104"/>
    </location>
</feature>
<keyword evidence="4" id="KW-1185">Reference proteome</keyword>
<dbReference type="InterPro" id="IPR004332">
    <property type="entry name" value="Transposase_MuDR"/>
</dbReference>
<feature type="compositionally biased region" description="Basic and acidic residues" evidence="1">
    <location>
        <begin position="113"/>
        <end position="129"/>
    </location>
</feature>
<feature type="region of interest" description="Disordered" evidence="1">
    <location>
        <begin position="81"/>
        <end position="129"/>
    </location>
</feature>
<evidence type="ECO:0000256" key="1">
    <source>
        <dbReference type="SAM" id="MobiDB-lite"/>
    </source>
</evidence>
<gene>
    <name evidence="3" type="ORF">RHGRI_007599</name>
</gene>
<evidence type="ECO:0000313" key="4">
    <source>
        <dbReference type="Proteomes" id="UP000823749"/>
    </source>
</evidence>
<dbReference type="EMBL" id="JACTNZ010000003">
    <property type="protein sequence ID" value="KAG5557399.1"/>
    <property type="molecule type" value="Genomic_DNA"/>
</dbReference>
<evidence type="ECO:0000313" key="3">
    <source>
        <dbReference type="EMBL" id="KAG5557399.1"/>
    </source>
</evidence>